<dbReference type="EMBL" id="JBHSFI010000005">
    <property type="protein sequence ID" value="MFC4630036.1"/>
    <property type="molecule type" value="Genomic_DNA"/>
</dbReference>
<feature type="region of interest" description="Disordered" evidence="1">
    <location>
        <begin position="38"/>
        <end position="64"/>
    </location>
</feature>
<reference evidence="3" key="1">
    <citation type="journal article" date="2019" name="Int. J. Syst. Evol. Microbiol.">
        <title>The Global Catalogue of Microorganisms (GCM) 10K type strain sequencing project: providing services to taxonomists for standard genome sequencing and annotation.</title>
        <authorList>
            <consortium name="The Broad Institute Genomics Platform"/>
            <consortium name="The Broad Institute Genome Sequencing Center for Infectious Disease"/>
            <person name="Wu L."/>
            <person name="Ma J."/>
        </authorList>
    </citation>
    <scope>NUCLEOTIDE SEQUENCE [LARGE SCALE GENOMIC DNA]</scope>
    <source>
        <strain evidence="3">CCUG 42722</strain>
    </source>
</reference>
<dbReference type="InterPro" id="IPR006311">
    <property type="entry name" value="TAT_signal"/>
</dbReference>
<evidence type="ECO:0000256" key="1">
    <source>
        <dbReference type="SAM" id="MobiDB-lite"/>
    </source>
</evidence>
<evidence type="ECO:0000313" key="2">
    <source>
        <dbReference type="EMBL" id="MFC4630036.1"/>
    </source>
</evidence>
<organism evidence="2 3">
    <name type="scientific">Promicromonospora alba</name>
    <dbReference type="NCBI Taxonomy" id="1616110"/>
    <lineage>
        <taxon>Bacteria</taxon>
        <taxon>Bacillati</taxon>
        <taxon>Actinomycetota</taxon>
        <taxon>Actinomycetes</taxon>
        <taxon>Micrococcales</taxon>
        <taxon>Promicromonosporaceae</taxon>
        <taxon>Promicromonospora</taxon>
    </lineage>
</organism>
<keyword evidence="3" id="KW-1185">Reference proteome</keyword>
<dbReference type="Proteomes" id="UP001596011">
    <property type="component" value="Unassembled WGS sequence"/>
</dbReference>
<comment type="caution">
    <text evidence="2">The sequence shown here is derived from an EMBL/GenBank/DDBJ whole genome shotgun (WGS) entry which is preliminary data.</text>
</comment>
<feature type="compositionally biased region" description="Low complexity" evidence="1">
    <location>
        <begin position="39"/>
        <end position="49"/>
    </location>
</feature>
<protein>
    <recommendedName>
        <fullName evidence="4">Secreted protein</fullName>
    </recommendedName>
</protein>
<feature type="compositionally biased region" description="Basic and acidic residues" evidence="1">
    <location>
        <begin position="53"/>
        <end position="64"/>
    </location>
</feature>
<accession>A0ABV9HK60</accession>
<proteinExistence type="predicted"/>
<name>A0ABV9HK60_9MICO</name>
<evidence type="ECO:0008006" key="4">
    <source>
        <dbReference type="Google" id="ProtNLM"/>
    </source>
</evidence>
<sequence>MADASSFPSSEMSRRAFLFASSAVAAAGYATLPSTHAYAASESPATATAEPPPTRDHRTLLGVL</sequence>
<dbReference type="RefSeq" id="WP_377137359.1">
    <property type="nucleotide sequence ID" value="NZ_JBHSFI010000005.1"/>
</dbReference>
<evidence type="ECO:0000313" key="3">
    <source>
        <dbReference type="Proteomes" id="UP001596011"/>
    </source>
</evidence>
<dbReference type="PROSITE" id="PS51318">
    <property type="entry name" value="TAT"/>
    <property type="match status" value="1"/>
</dbReference>
<gene>
    <name evidence="2" type="ORF">ACFO6V_17430</name>
</gene>